<dbReference type="EMBL" id="AFBD01000001">
    <property type="protein sequence ID" value="EGF15984.1"/>
    <property type="molecule type" value="Genomic_DNA"/>
</dbReference>
<dbReference type="RefSeq" id="WP_002914640.1">
    <property type="nucleotide sequence ID" value="NZ_GL878548.1"/>
</dbReference>
<evidence type="ECO:0000313" key="1">
    <source>
        <dbReference type="EMBL" id="EGF15984.1"/>
    </source>
</evidence>
<organism evidence="1 2">
    <name type="scientific">Streptococcus sanguinis SK330</name>
    <dbReference type="NCBI Taxonomy" id="888813"/>
    <lineage>
        <taxon>Bacteria</taxon>
        <taxon>Bacillati</taxon>
        <taxon>Bacillota</taxon>
        <taxon>Bacilli</taxon>
        <taxon>Lactobacillales</taxon>
        <taxon>Streptococcaceae</taxon>
        <taxon>Streptococcus</taxon>
    </lineage>
</organism>
<sequence length="128" mass="14734">MSIIKLSKYLTKDDAKKLLNFINEPLKKMSNPYVYISKTDYRNKLKNLIHFEIGLVVSKDIINIGEDSIKSVIGNLNKVALKDLLKQLDDSELIFTQSSEHTDGANRNDTYTKFIESVRRLIVIEFPN</sequence>
<evidence type="ECO:0000313" key="2">
    <source>
        <dbReference type="Proteomes" id="UP000005955"/>
    </source>
</evidence>
<dbReference type="AlphaFoldDB" id="F2C501"/>
<reference evidence="1 2" key="1">
    <citation type="submission" date="2011-02" db="EMBL/GenBank/DDBJ databases">
        <authorList>
            <person name="Muzny D."/>
            <person name="Qin X."/>
            <person name="Deng J."/>
            <person name="Jiang H."/>
            <person name="Liu Y."/>
            <person name="Qu J."/>
            <person name="Song X.-Z."/>
            <person name="Zhang L."/>
            <person name="Thornton R."/>
            <person name="Coyle M."/>
            <person name="Francisco L."/>
            <person name="Jackson L."/>
            <person name="Javaid M."/>
            <person name="Korchina V."/>
            <person name="Kovar C."/>
            <person name="Mata R."/>
            <person name="Mathew T."/>
            <person name="Ngo R."/>
            <person name="Nguyen L."/>
            <person name="Nguyen N."/>
            <person name="Okwuonu G."/>
            <person name="Ongeri F."/>
            <person name="Pham C."/>
            <person name="Simmons D."/>
            <person name="Wilczek-Boney K."/>
            <person name="Hale W."/>
            <person name="Jakkamsetti A."/>
            <person name="Pham P."/>
            <person name="Ruth R."/>
            <person name="San Lucas F."/>
            <person name="Warren J."/>
            <person name="Zhang J."/>
            <person name="Zhao Z."/>
            <person name="Zhou C."/>
            <person name="Zhu D."/>
            <person name="Lee S."/>
            <person name="Bess C."/>
            <person name="Blankenburg K."/>
            <person name="Forbes L."/>
            <person name="Fu Q."/>
            <person name="Gubbala S."/>
            <person name="Hirani K."/>
            <person name="Jayaseelan J.C."/>
            <person name="Lara F."/>
            <person name="Munidasa M."/>
            <person name="Palculict T."/>
            <person name="Patil S."/>
            <person name="Pu L.-L."/>
            <person name="Saada N."/>
            <person name="Tang L."/>
            <person name="Weissenberger G."/>
            <person name="Zhu Y."/>
            <person name="Hemphill L."/>
            <person name="Shang Y."/>
            <person name="Youmans B."/>
            <person name="Ayvaz T."/>
            <person name="Ross M."/>
            <person name="Santibanez J."/>
            <person name="Aqrawi P."/>
            <person name="Gross S."/>
            <person name="Joshi V."/>
            <person name="Fowler G."/>
            <person name="Nazareth L."/>
            <person name="Reid J."/>
            <person name="Worley K."/>
            <person name="Petrosino J."/>
            <person name="Highlander S."/>
            <person name="Gibbs R."/>
        </authorList>
    </citation>
    <scope>NUCLEOTIDE SEQUENCE [LARGE SCALE GENOMIC DNA]</scope>
    <source>
        <strain evidence="1 2">SK330</strain>
    </source>
</reference>
<dbReference type="HOGENOM" id="CLU_1958421_0_0_9"/>
<dbReference type="Proteomes" id="UP000005955">
    <property type="component" value="Unassembled WGS sequence"/>
</dbReference>
<proteinExistence type="predicted"/>
<protein>
    <submittedName>
        <fullName evidence="1">Uncharacterized protein</fullName>
    </submittedName>
</protein>
<accession>F2C501</accession>
<gene>
    <name evidence="1" type="ORF">HMPREF9386_0154</name>
</gene>
<comment type="caution">
    <text evidence="1">The sequence shown here is derived from an EMBL/GenBank/DDBJ whole genome shotgun (WGS) entry which is preliminary data.</text>
</comment>
<name>F2C501_STRSA</name>